<accession>A0AB73IV00</accession>
<dbReference type="Pfam" id="PF12729">
    <property type="entry name" value="4HB_MCP_1"/>
    <property type="match status" value="1"/>
</dbReference>
<evidence type="ECO:0000313" key="2">
    <source>
        <dbReference type="EMBL" id="MDP9651872.1"/>
    </source>
</evidence>
<name>A0AB73IV00_9BURK</name>
<protein>
    <submittedName>
        <fullName evidence="2">Phosphoglycerate-specific signal transduction histidine kinase</fullName>
    </submittedName>
</protein>
<reference evidence="2" key="1">
    <citation type="submission" date="2023-07" db="EMBL/GenBank/DDBJ databases">
        <title>Sorghum-associated microbial communities from plants grown in Nebraska, USA.</title>
        <authorList>
            <person name="Schachtman D."/>
        </authorList>
    </citation>
    <scope>NUCLEOTIDE SEQUENCE</scope>
    <source>
        <strain evidence="2">DS1061</strain>
    </source>
</reference>
<organism evidence="2 3">
    <name type="scientific">Paraburkholderia caledonica</name>
    <dbReference type="NCBI Taxonomy" id="134536"/>
    <lineage>
        <taxon>Bacteria</taxon>
        <taxon>Pseudomonadati</taxon>
        <taxon>Pseudomonadota</taxon>
        <taxon>Betaproteobacteria</taxon>
        <taxon>Burkholderiales</taxon>
        <taxon>Burkholderiaceae</taxon>
        <taxon>Paraburkholderia</taxon>
    </lineage>
</organism>
<dbReference type="InterPro" id="IPR024478">
    <property type="entry name" value="HlyB_4HB_MCP"/>
</dbReference>
<gene>
    <name evidence="2" type="ORF">J2793_007347</name>
</gene>
<evidence type="ECO:0000313" key="3">
    <source>
        <dbReference type="Proteomes" id="UP001229486"/>
    </source>
</evidence>
<sequence length="124" mass="13231">MMMKYLGSLRIGTRLRVGFGIALLLLLMTGGLAMLQSSRIYGGTQDIAGNRLPGVQTLGEIRALANGVRRASLRSVLESDAAAKQSQRTQHDAALSALNATMANYAKLVSPPEEKKIFDNLATG</sequence>
<proteinExistence type="predicted"/>
<dbReference type="RefSeq" id="WP_392396388.1">
    <property type="nucleotide sequence ID" value="NZ_JAURTK010000036.1"/>
</dbReference>
<comment type="caution">
    <text evidence="2">The sequence shown here is derived from an EMBL/GenBank/DDBJ whole genome shotgun (WGS) entry which is preliminary data.</text>
</comment>
<feature type="domain" description="Chemotaxis methyl-accepting receptor HlyB-like 4HB MCP" evidence="1">
    <location>
        <begin position="9"/>
        <end position="121"/>
    </location>
</feature>
<keyword evidence="2" id="KW-0808">Transferase</keyword>
<dbReference type="EMBL" id="JAURTK010000036">
    <property type="protein sequence ID" value="MDP9651872.1"/>
    <property type="molecule type" value="Genomic_DNA"/>
</dbReference>
<dbReference type="GO" id="GO:0016301">
    <property type="term" value="F:kinase activity"/>
    <property type="evidence" value="ECO:0007669"/>
    <property type="project" value="UniProtKB-KW"/>
</dbReference>
<dbReference type="Proteomes" id="UP001229486">
    <property type="component" value="Unassembled WGS sequence"/>
</dbReference>
<dbReference type="AlphaFoldDB" id="A0AB73IV00"/>
<keyword evidence="2" id="KW-0418">Kinase</keyword>
<evidence type="ECO:0000259" key="1">
    <source>
        <dbReference type="Pfam" id="PF12729"/>
    </source>
</evidence>